<evidence type="ECO:0000313" key="2">
    <source>
        <dbReference type="EMBL" id="TFB21430.1"/>
    </source>
</evidence>
<gene>
    <name evidence="2" type="ORF">E3U55_08960</name>
</gene>
<dbReference type="Proteomes" id="UP000297975">
    <property type="component" value="Unassembled WGS sequence"/>
</dbReference>
<reference evidence="2 3" key="1">
    <citation type="submission" date="2019-03" db="EMBL/GenBank/DDBJ databases">
        <authorList>
            <person name="He R.-H."/>
        </authorList>
    </citation>
    <scope>NUCLEOTIDE SEQUENCE [LARGE SCALE GENOMIC DNA]</scope>
    <source>
        <strain evidence="3">SH 714</strain>
    </source>
</reference>
<protein>
    <submittedName>
        <fullName evidence="2">Uncharacterized protein</fullName>
    </submittedName>
</protein>
<feature type="transmembrane region" description="Helical" evidence="1">
    <location>
        <begin position="48"/>
        <end position="66"/>
    </location>
</feature>
<sequence>MKTPRFKNEKTTKFVLLIGKSVTMMILTTITYPFILFVSEIDMTQETWLLYVGGMAAGVLSGKMKLHGEVNKKMTRWFVFLSCLSIMLVVNTLMNIEEKALITILGLLVGIPTYVSLKYHFSDLENEIKNYYDNADSDNEGYKRFRI</sequence>
<keyword evidence="3" id="KW-1185">Reference proteome</keyword>
<feature type="transmembrane region" description="Helical" evidence="1">
    <location>
        <begin position="12"/>
        <end position="36"/>
    </location>
</feature>
<evidence type="ECO:0000256" key="1">
    <source>
        <dbReference type="SAM" id="Phobius"/>
    </source>
</evidence>
<evidence type="ECO:0000313" key="3">
    <source>
        <dbReference type="Proteomes" id="UP000297975"/>
    </source>
</evidence>
<keyword evidence="1" id="KW-1133">Transmembrane helix</keyword>
<comment type="caution">
    <text evidence="2">The sequence shown here is derived from an EMBL/GenBank/DDBJ whole genome shotgun (WGS) entry which is preliminary data.</text>
</comment>
<name>A0A4Y8IKB5_9BACI</name>
<proteinExistence type="predicted"/>
<dbReference type="RefSeq" id="WP_134340094.1">
    <property type="nucleotide sequence ID" value="NZ_SOPW01000008.1"/>
</dbReference>
<dbReference type="OrthoDB" id="2906120at2"/>
<dbReference type="EMBL" id="SOPW01000008">
    <property type="protein sequence ID" value="TFB21430.1"/>
    <property type="molecule type" value="Genomic_DNA"/>
</dbReference>
<keyword evidence="1" id="KW-0812">Transmembrane</keyword>
<organism evidence="2 3">
    <name type="scientific">Filobacillus milosensis</name>
    <dbReference type="NCBI Taxonomy" id="94137"/>
    <lineage>
        <taxon>Bacteria</taxon>
        <taxon>Bacillati</taxon>
        <taxon>Bacillota</taxon>
        <taxon>Bacilli</taxon>
        <taxon>Bacillales</taxon>
        <taxon>Bacillaceae</taxon>
        <taxon>Filobacillus</taxon>
    </lineage>
</organism>
<feature type="transmembrane region" description="Helical" evidence="1">
    <location>
        <begin position="100"/>
        <end position="117"/>
    </location>
</feature>
<accession>A0A4Y8IKB5</accession>
<keyword evidence="1" id="KW-0472">Membrane</keyword>
<dbReference type="AlphaFoldDB" id="A0A4Y8IKB5"/>
<feature type="transmembrane region" description="Helical" evidence="1">
    <location>
        <begin position="78"/>
        <end position="94"/>
    </location>
</feature>